<dbReference type="AlphaFoldDB" id="A0AAN8Z9W3"/>
<proteinExistence type="inferred from homology"/>
<evidence type="ECO:0000256" key="2">
    <source>
        <dbReference type="SAM" id="Phobius"/>
    </source>
</evidence>
<organism evidence="4 5">
    <name type="scientific">Dillenia turbinata</name>
    <dbReference type="NCBI Taxonomy" id="194707"/>
    <lineage>
        <taxon>Eukaryota</taxon>
        <taxon>Viridiplantae</taxon>
        <taxon>Streptophyta</taxon>
        <taxon>Embryophyta</taxon>
        <taxon>Tracheophyta</taxon>
        <taxon>Spermatophyta</taxon>
        <taxon>Magnoliopsida</taxon>
        <taxon>eudicotyledons</taxon>
        <taxon>Gunneridae</taxon>
        <taxon>Pentapetalae</taxon>
        <taxon>Dilleniales</taxon>
        <taxon>Dilleniaceae</taxon>
        <taxon>Dillenia</taxon>
    </lineage>
</organism>
<keyword evidence="2" id="KW-1133">Transmembrane helix</keyword>
<sequence length="244" mass="27780">MATTWDNWIFDPWGNHMKTGPSFVDAAVGRIARRTKVLIEGGYEKIFSLTFETVPEQKLLKAYACYLTTSAYPVVGTLYLSTAKLAFCIINSGSNSNSCKRLQSSPSDINESSCIDFSILLIASAILFIAEYILSNSDSKRYLRNHFNINIIICQWNTFFQCYIILGVKLSMPSIVFIFNMISGCSIITIKNNQFLIIWNRSRHPILGLRAHYCTKFSLMRLHSKKKSNNNNTLQCSNHRKMNT</sequence>
<dbReference type="EMBL" id="JBAMMX010000010">
    <property type="protein sequence ID" value="KAK6932189.1"/>
    <property type="molecule type" value="Genomic_DNA"/>
</dbReference>
<feature type="transmembrane region" description="Helical" evidence="2">
    <location>
        <begin position="117"/>
        <end position="135"/>
    </location>
</feature>
<accession>A0AAN8Z9W3</accession>
<dbReference type="Proteomes" id="UP001370490">
    <property type="component" value="Unassembled WGS sequence"/>
</dbReference>
<dbReference type="InterPro" id="IPR037848">
    <property type="entry name" value="GEM-like"/>
</dbReference>
<reference evidence="4 5" key="1">
    <citation type="submission" date="2023-12" db="EMBL/GenBank/DDBJ databases">
        <title>A high-quality genome assembly for Dillenia turbinata (Dilleniales).</title>
        <authorList>
            <person name="Chanderbali A."/>
        </authorList>
    </citation>
    <scope>NUCLEOTIDE SEQUENCE [LARGE SCALE GENOMIC DNA]</scope>
    <source>
        <strain evidence="4">LSX21</strain>
        <tissue evidence="4">Leaf</tissue>
    </source>
</reference>
<protein>
    <submittedName>
        <fullName evidence="4">GRAM domain</fullName>
    </submittedName>
</protein>
<dbReference type="Gene3D" id="2.30.29.30">
    <property type="entry name" value="Pleckstrin-homology domain (PH domain)/Phosphotyrosine-binding domain (PTB)"/>
    <property type="match status" value="1"/>
</dbReference>
<dbReference type="Pfam" id="PF02893">
    <property type="entry name" value="GRAM"/>
    <property type="match status" value="1"/>
</dbReference>
<keyword evidence="5" id="KW-1185">Reference proteome</keyword>
<dbReference type="InterPro" id="IPR004182">
    <property type="entry name" value="GRAM"/>
</dbReference>
<dbReference type="InterPro" id="IPR011993">
    <property type="entry name" value="PH-like_dom_sf"/>
</dbReference>
<keyword evidence="2" id="KW-0472">Membrane</keyword>
<evidence type="ECO:0000313" key="4">
    <source>
        <dbReference type="EMBL" id="KAK6932189.1"/>
    </source>
</evidence>
<evidence type="ECO:0000256" key="1">
    <source>
        <dbReference type="ARBA" id="ARBA00009414"/>
    </source>
</evidence>
<dbReference type="PANTHER" id="PTHR31969">
    <property type="entry name" value="GEM-LIKE PROTEIN 2"/>
    <property type="match status" value="1"/>
</dbReference>
<gene>
    <name evidence="4" type="ORF">RJ641_001813</name>
</gene>
<comment type="similarity">
    <text evidence="1">Belongs to the GEM family.</text>
</comment>
<comment type="caution">
    <text evidence="4">The sequence shown here is derived from an EMBL/GenBank/DDBJ whole genome shotgun (WGS) entry which is preliminary data.</text>
</comment>
<name>A0AAN8Z9W3_9MAGN</name>
<feature type="domain" description="GRAM" evidence="3">
    <location>
        <begin position="47"/>
        <end position="88"/>
    </location>
</feature>
<evidence type="ECO:0000259" key="3">
    <source>
        <dbReference type="Pfam" id="PF02893"/>
    </source>
</evidence>
<evidence type="ECO:0000313" key="5">
    <source>
        <dbReference type="Proteomes" id="UP001370490"/>
    </source>
</evidence>
<keyword evidence="2" id="KW-0812">Transmembrane</keyword>